<reference evidence="2 3" key="1">
    <citation type="submission" date="2019-01" db="EMBL/GenBank/DDBJ databases">
        <title>A draft genome assembly of the solar-powered sea slug Elysia chlorotica.</title>
        <authorList>
            <person name="Cai H."/>
            <person name="Li Q."/>
            <person name="Fang X."/>
            <person name="Li J."/>
            <person name="Curtis N.E."/>
            <person name="Altenburger A."/>
            <person name="Shibata T."/>
            <person name="Feng M."/>
            <person name="Maeda T."/>
            <person name="Schwartz J.A."/>
            <person name="Shigenobu S."/>
            <person name="Lundholm N."/>
            <person name="Nishiyama T."/>
            <person name="Yang H."/>
            <person name="Hasebe M."/>
            <person name="Li S."/>
            <person name="Pierce S.K."/>
            <person name="Wang J."/>
        </authorList>
    </citation>
    <scope>NUCLEOTIDE SEQUENCE [LARGE SCALE GENOMIC DNA]</scope>
    <source>
        <strain evidence="2">EC2010</strain>
        <tissue evidence="2">Whole organism of an adult</tissue>
    </source>
</reference>
<feature type="region of interest" description="Disordered" evidence="1">
    <location>
        <begin position="1"/>
        <end position="24"/>
    </location>
</feature>
<dbReference type="OrthoDB" id="6500857at2759"/>
<gene>
    <name evidence="2" type="ORF">EGW08_006560</name>
</gene>
<proteinExistence type="predicted"/>
<protein>
    <submittedName>
        <fullName evidence="2">Uncharacterized protein</fullName>
    </submittedName>
</protein>
<sequence length="230" mass="25970">MADAREPEPPEGANYPYRAAQEESSASLEPFVQLFENSDSGQGAKRVECLTHDTRRALIQTMNGLTALCKLLFIKGFKYVLLRELQSDRIEDEFSVYRQSTGANAFMQARDAYTAFKCRLARFAATYLESLEGVQHDVNPHNCYGIEYDDAKIMEVCAIETTLSVEEENACAYVAGWLEKKCKDKLSFSEEDPEVDGDVRSFIEELSKGALTVPHISTYNMMTIQSRKQN</sequence>
<dbReference type="AlphaFoldDB" id="A0A3S0ZSE0"/>
<organism evidence="2 3">
    <name type="scientific">Elysia chlorotica</name>
    <name type="common">Eastern emerald elysia</name>
    <name type="synonym">Sea slug</name>
    <dbReference type="NCBI Taxonomy" id="188477"/>
    <lineage>
        <taxon>Eukaryota</taxon>
        <taxon>Metazoa</taxon>
        <taxon>Spiralia</taxon>
        <taxon>Lophotrochozoa</taxon>
        <taxon>Mollusca</taxon>
        <taxon>Gastropoda</taxon>
        <taxon>Heterobranchia</taxon>
        <taxon>Euthyneura</taxon>
        <taxon>Panpulmonata</taxon>
        <taxon>Sacoglossa</taxon>
        <taxon>Placobranchoidea</taxon>
        <taxon>Plakobranchidae</taxon>
        <taxon>Elysia</taxon>
    </lineage>
</organism>
<accession>A0A3S0ZSE0</accession>
<comment type="caution">
    <text evidence="2">The sequence shown here is derived from an EMBL/GenBank/DDBJ whole genome shotgun (WGS) entry which is preliminary data.</text>
</comment>
<dbReference type="EMBL" id="RQTK01000162">
    <property type="protein sequence ID" value="RUS85684.1"/>
    <property type="molecule type" value="Genomic_DNA"/>
</dbReference>
<name>A0A3S0ZSE0_ELYCH</name>
<evidence type="ECO:0000256" key="1">
    <source>
        <dbReference type="SAM" id="MobiDB-lite"/>
    </source>
</evidence>
<evidence type="ECO:0000313" key="3">
    <source>
        <dbReference type="Proteomes" id="UP000271974"/>
    </source>
</evidence>
<evidence type="ECO:0000313" key="2">
    <source>
        <dbReference type="EMBL" id="RUS85684.1"/>
    </source>
</evidence>
<dbReference type="Proteomes" id="UP000271974">
    <property type="component" value="Unassembled WGS sequence"/>
</dbReference>
<keyword evidence="3" id="KW-1185">Reference proteome</keyword>